<dbReference type="PANTHER" id="PTHR43215:SF14">
    <property type="entry name" value="RADIAL SPOKE HEAD 1 HOMOLOG"/>
    <property type="match status" value="1"/>
</dbReference>
<reference evidence="3" key="1">
    <citation type="submission" date="2023-08" db="EMBL/GenBank/DDBJ databases">
        <authorList>
            <person name="Chen Y."/>
            <person name="Shah S."/>
            <person name="Dougan E. K."/>
            <person name="Thang M."/>
            <person name="Chan C."/>
        </authorList>
    </citation>
    <scope>NUCLEOTIDE SEQUENCE</scope>
</reference>
<name>A0AA36HTG6_9DINO</name>
<evidence type="ECO:0008006" key="5">
    <source>
        <dbReference type="Google" id="ProtNLM"/>
    </source>
</evidence>
<dbReference type="SUPFAM" id="SSF82185">
    <property type="entry name" value="Histone H3 K4-specific methyltransferase SET7/9 N-terminal domain"/>
    <property type="match status" value="1"/>
</dbReference>
<proteinExistence type="predicted"/>
<accession>A0AA36HTG6</accession>
<dbReference type="AlphaFoldDB" id="A0AA36HTG6"/>
<evidence type="ECO:0000313" key="4">
    <source>
        <dbReference type="Proteomes" id="UP001178507"/>
    </source>
</evidence>
<organism evidence="3 4">
    <name type="scientific">Effrenium voratum</name>
    <dbReference type="NCBI Taxonomy" id="2562239"/>
    <lineage>
        <taxon>Eukaryota</taxon>
        <taxon>Sar</taxon>
        <taxon>Alveolata</taxon>
        <taxon>Dinophyceae</taxon>
        <taxon>Suessiales</taxon>
        <taxon>Symbiodiniaceae</taxon>
        <taxon>Effrenium</taxon>
    </lineage>
</organism>
<feature type="compositionally biased region" description="Pro residues" evidence="2">
    <location>
        <begin position="452"/>
        <end position="464"/>
    </location>
</feature>
<comment type="caution">
    <text evidence="3">The sequence shown here is derived from an EMBL/GenBank/DDBJ whole genome shotgun (WGS) entry which is preliminary data.</text>
</comment>
<dbReference type="SMART" id="SM00698">
    <property type="entry name" value="MORN"/>
    <property type="match status" value="3"/>
</dbReference>
<keyword evidence="4" id="KW-1185">Reference proteome</keyword>
<dbReference type="PANTHER" id="PTHR43215">
    <property type="entry name" value="RADIAL SPOKE HEAD 1 HOMOLOG"/>
    <property type="match status" value="1"/>
</dbReference>
<evidence type="ECO:0000256" key="2">
    <source>
        <dbReference type="SAM" id="MobiDB-lite"/>
    </source>
</evidence>
<dbReference type="Pfam" id="PF02493">
    <property type="entry name" value="MORN"/>
    <property type="match status" value="3"/>
</dbReference>
<dbReference type="Proteomes" id="UP001178507">
    <property type="component" value="Unassembled WGS sequence"/>
</dbReference>
<sequence>MVGLCGSFVVKLRQQKLRKEAQIQRLKEKNFVDTRSEEQKVHDLWMEALTDEKGHFITGYKELQLPDGSLYSGQLENGDPQGVGKMIWPDGRTFRGKWLRGQPHGHGVMCSMAPQDMEYDTWVYCGQFTDGLRNGVGRCEWPAVGSWYEGDWLMDGEHGLGELGAGATESQDGDPQIWSMYNGEKQENVAQSRVVPGLDDELMVVVLQAAKDLKLSELDDTELLLPRYGMAVGNPHVWIPRHEHAFLVTWIEEEGPLDAWNRAQLRQAGPGAKVVLPNCTVWSVNGIRGNISKMTEELLSPTQTSLTLEVWCPAHQRLDSMRDDLAKRAGWFRTPGDQMNFVGLRWTQKSKHARELETARPWMKTALNVPNVEAHTETRSGLERSPARMTDRPGLPALLRMPEVPAPPTHLVASVTLKASKAEAALPSPTSLSKEAPRSKVEAPVPKLRWPQAPPAPSEAPPAAAPFVEEQDERLRRVAEATTPPMSPH</sequence>
<dbReference type="InterPro" id="IPR003409">
    <property type="entry name" value="MORN"/>
</dbReference>
<evidence type="ECO:0000256" key="1">
    <source>
        <dbReference type="ARBA" id="ARBA00022737"/>
    </source>
</evidence>
<dbReference type="EMBL" id="CAUJNA010000293">
    <property type="protein sequence ID" value="CAJ1375020.1"/>
    <property type="molecule type" value="Genomic_DNA"/>
</dbReference>
<dbReference type="Gene3D" id="2.20.110.10">
    <property type="entry name" value="Histone H3 K4-specific methyltransferase SET7/9 N-terminal domain"/>
    <property type="match status" value="1"/>
</dbReference>
<feature type="region of interest" description="Disordered" evidence="2">
    <location>
        <begin position="426"/>
        <end position="489"/>
    </location>
</feature>
<keyword evidence="1" id="KW-0677">Repeat</keyword>
<evidence type="ECO:0000313" key="3">
    <source>
        <dbReference type="EMBL" id="CAJ1375020.1"/>
    </source>
</evidence>
<protein>
    <recommendedName>
        <fullName evidence="5">MORN repeat-containing protein 3</fullName>
    </recommendedName>
</protein>
<gene>
    <name evidence="3" type="ORF">EVOR1521_LOCUS4401</name>
</gene>